<gene>
    <name evidence="1" type="ordered locus">P9303_05421</name>
</gene>
<organism evidence="1 2">
    <name type="scientific">Prochlorococcus marinus (strain MIT 9303)</name>
    <dbReference type="NCBI Taxonomy" id="59922"/>
    <lineage>
        <taxon>Bacteria</taxon>
        <taxon>Bacillati</taxon>
        <taxon>Cyanobacteriota</taxon>
        <taxon>Cyanophyceae</taxon>
        <taxon>Synechococcales</taxon>
        <taxon>Prochlorococcaceae</taxon>
        <taxon>Prochlorococcus</taxon>
    </lineage>
</organism>
<accession>A2C734</accession>
<proteinExistence type="predicted"/>
<dbReference type="AlphaFoldDB" id="A2C734"/>
<name>A2C734_PROM3</name>
<evidence type="ECO:0000313" key="2">
    <source>
        <dbReference type="Proteomes" id="UP000002274"/>
    </source>
</evidence>
<dbReference type="EMBL" id="CP000554">
    <property type="protein sequence ID" value="ABM77294.1"/>
    <property type="molecule type" value="Genomic_DNA"/>
</dbReference>
<dbReference type="HOGENOM" id="CLU_186892_0_0_3"/>
<dbReference type="KEGG" id="pmf:P9303_05421"/>
<sequence>MQLKFELLPESVNEINMDLHNLGDRSISKQCRSARDLRPGKQRKNLENHSSIDLCINEILSSRQK</sequence>
<dbReference type="STRING" id="59922.P9303_05421"/>
<reference evidence="1 2" key="1">
    <citation type="journal article" date="2007" name="PLoS Genet.">
        <title>Patterns and implications of gene gain and loss in the evolution of Prochlorococcus.</title>
        <authorList>
            <person name="Kettler G.C."/>
            <person name="Martiny A.C."/>
            <person name="Huang K."/>
            <person name="Zucker J."/>
            <person name="Coleman M.L."/>
            <person name="Rodrigue S."/>
            <person name="Chen F."/>
            <person name="Lapidus A."/>
            <person name="Ferriera S."/>
            <person name="Johnson J."/>
            <person name="Steglich C."/>
            <person name="Church G.M."/>
            <person name="Richardson P."/>
            <person name="Chisholm S.W."/>
        </authorList>
    </citation>
    <scope>NUCLEOTIDE SEQUENCE [LARGE SCALE GENOMIC DNA]</scope>
    <source>
        <strain evidence="1 2">MIT 9303</strain>
    </source>
</reference>
<dbReference type="RefSeq" id="WP_011825216.1">
    <property type="nucleotide sequence ID" value="NC_008820.1"/>
</dbReference>
<protein>
    <submittedName>
        <fullName evidence="1">Uncharacterized protein</fullName>
    </submittedName>
</protein>
<evidence type="ECO:0000313" key="1">
    <source>
        <dbReference type="EMBL" id="ABM77294.1"/>
    </source>
</evidence>
<dbReference type="Proteomes" id="UP000002274">
    <property type="component" value="Chromosome"/>
</dbReference>